<dbReference type="CDD" id="cd06223">
    <property type="entry name" value="PRTases_typeI"/>
    <property type="match status" value="1"/>
</dbReference>
<gene>
    <name evidence="2" type="ORF">AVDCRST_MAG07-2433</name>
</gene>
<dbReference type="EMBL" id="CADCUB010000119">
    <property type="protein sequence ID" value="CAA9342222.1"/>
    <property type="molecule type" value="Genomic_DNA"/>
</dbReference>
<evidence type="ECO:0000259" key="1">
    <source>
        <dbReference type="Pfam" id="PF00156"/>
    </source>
</evidence>
<dbReference type="GO" id="GO:0004719">
    <property type="term" value="F:protein-L-isoaspartate (D-aspartate) O-methyltransferase activity"/>
    <property type="evidence" value="ECO:0007669"/>
    <property type="project" value="UniProtKB-EC"/>
</dbReference>
<evidence type="ECO:0000313" key="2">
    <source>
        <dbReference type="EMBL" id="CAA9342222.1"/>
    </source>
</evidence>
<dbReference type="GO" id="GO:0032259">
    <property type="term" value="P:methylation"/>
    <property type="evidence" value="ECO:0007669"/>
    <property type="project" value="UniProtKB-KW"/>
</dbReference>
<organism evidence="2">
    <name type="scientific">uncultured Frankineae bacterium</name>
    <dbReference type="NCBI Taxonomy" id="437475"/>
    <lineage>
        <taxon>Bacteria</taxon>
        <taxon>Bacillati</taxon>
        <taxon>Actinomycetota</taxon>
        <taxon>Actinomycetes</taxon>
        <taxon>Frankiales</taxon>
        <taxon>environmental samples</taxon>
    </lineage>
</organism>
<proteinExistence type="predicted"/>
<accession>A0A6J4LUA3</accession>
<feature type="domain" description="Phosphoribosyltransferase" evidence="1">
    <location>
        <begin position="27"/>
        <end position="193"/>
    </location>
</feature>
<dbReference type="Pfam" id="PF00156">
    <property type="entry name" value="Pribosyltran"/>
    <property type="match status" value="1"/>
</dbReference>
<reference evidence="2" key="1">
    <citation type="submission" date="2020-02" db="EMBL/GenBank/DDBJ databases">
        <authorList>
            <person name="Meier V. D."/>
        </authorList>
    </citation>
    <scope>NUCLEOTIDE SEQUENCE</scope>
    <source>
        <strain evidence="2">AVDCRST_MAG07</strain>
    </source>
</reference>
<keyword evidence="2" id="KW-0808">Transferase</keyword>
<protein>
    <submittedName>
        <fullName evidence="2">Protein-L-isoaspartate O-methyltransferase</fullName>
        <ecNumber evidence="2">2.1.1.77</ecNumber>
    </submittedName>
</protein>
<dbReference type="EC" id="2.1.1.77" evidence="2"/>
<name>A0A6J4LUA3_9ACTN</name>
<keyword evidence="2" id="KW-0489">Methyltransferase</keyword>
<sequence length="225" mass="23891">MRRGRRLIPRRPGSQPRFADRVAAGRALADALLRRELRDPVVLGLPRGGVPVAAEVARVLAAPLDAVVVRKLGLPWQPELAMGAVGEDGVVVRNDAVLARVAVDAHDLARVVAREQAEVARRARLLRAGRPRRAVDGRTVVVVDDGLATGATARAALQVLRASGAGRLVLAVPVAPADTVEALLRDADEVVTVLAPERFGSVSAYYEDFTATPESEVLRLLHAAT</sequence>
<dbReference type="AlphaFoldDB" id="A0A6J4LUA3"/>
<dbReference type="Gene3D" id="3.30.1310.20">
    <property type="entry name" value="PRTase-like"/>
    <property type="match status" value="1"/>
</dbReference>
<dbReference type="InterPro" id="IPR029057">
    <property type="entry name" value="PRTase-like"/>
</dbReference>
<dbReference type="SUPFAM" id="SSF53271">
    <property type="entry name" value="PRTase-like"/>
    <property type="match status" value="1"/>
</dbReference>
<dbReference type="Gene3D" id="3.40.50.2020">
    <property type="match status" value="1"/>
</dbReference>
<dbReference type="InterPro" id="IPR000836">
    <property type="entry name" value="PRTase_dom"/>
</dbReference>